<accession>A0A239LDE7</accession>
<keyword evidence="2" id="KW-0808">Transferase</keyword>
<keyword evidence="3" id="KW-1185">Reference proteome</keyword>
<organism evidence="2 3">
    <name type="scientific">Granulicella rosea</name>
    <dbReference type="NCBI Taxonomy" id="474952"/>
    <lineage>
        <taxon>Bacteria</taxon>
        <taxon>Pseudomonadati</taxon>
        <taxon>Acidobacteriota</taxon>
        <taxon>Terriglobia</taxon>
        <taxon>Terriglobales</taxon>
        <taxon>Acidobacteriaceae</taxon>
        <taxon>Granulicella</taxon>
    </lineage>
</organism>
<dbReference type="InterPro" id="IPR043130">
    <property type="entry name" value="CDP-OH_PTrfase_TM_dom"/>
</dbReference>
<feature type="transmembrane region" description="Helical" evidence="1">
    <location>
        <begin position="152"/>
        <end position="177"/>
    </location>
</feature>
<dbReference type="Pfam" id="PF01066">
    <property type="entry name" value="CDP-OH_P_transf"/>
    <property type="match status" value="1"/>
</dbReference>
<dbReference type="InterPro" id="IPR000462">
    <property type="entry name" value="CDP-OH_P_trans"/>
</dbReference>
<name>A0A239LDE7_9BACT</name>
<dbReference type="RefSeq" id="WP_142988396.1">
    <property type="nucleotide sequence ID" value="NZ_FZOU01000006.1"/>
</dbReference>
<dbReference type="GO" id="GO:0016020">
    <property type="term" value="C:membrane"/>
    <property type="evidence" value="ECO:0007669"/>
    <property type="project" value="InterPro"/>
</dbReference>
<proteinExistence type="predicted"/>
<dbReference type="OrthoDB" id="9785031at2"/>
<feature type="transmembrane region" description="Helical" evidence="1">
    <location>
        <begin position="68"/>
        <end position="87"/>
    </location>
</feature>
<dbReference type="AlphaFoldDB" id="A0A239LDE7"/>
<dbReference type="Gene3D" id="1.20.120.1760">
    <property type="match status" value="1"/>
</dbReference>
<dbReference type="Proteomes" id="UP000198356">
    <property type="component" value="Unassembled WGS sequence"/>
</dbReference>
<evidence type="ECO:0000313" key="3">
    <source>
        <dbReference type="Proteomes" id="UP000198356"/>
    </source>
</evidence>
<feature type="transmembrane region" description="Helical" evidence="1">
    <location>
        <begin position="33"/>
        <end position="56"/>
    </location>
</feature>
<feature type="transmembrane region" description="Helical" evidence="1">
    <location>
        <begin position="127"/>
        <end position="146"/>
    </location>
</feature>
<evidence type="ECO:0000313" key="2">
    <source>
        <dbReference type="EMBL" id="SNT27938.1"/>
    </source>
</evidence>
<dbReference type="EMBL" id="FZOU01000006">
    <property type="protein sequence ID" value="SNT27938.1"/>
    <property type="molecule type" value="Genomic_DNA"/>
</dbReference>
<dbReference type="GO" id="GO:0016780">
    <property type="term" value="F:phosphotransferase activity, for other substituted phosphate groups"/>
    <property type="evidence" value="ECO:0007669"/>
    <property type="project" value="InterPro"/>
</dbReference>
<dbReference type="GO" id="GO:0008654">
    <property type="term" value="P:phospholipid biosynthetic process"/>
    <property type="evidence" value="ECO:0007669"/>
    <property type="project" value="InterPro"/>
</dbReference>
<evidence type="ECO:0000256" key="1">
    <source>
        <dbReference type="SAM" id="Phobius"/>
    </source>
</evidence>
<keyword evidence="1" id="KW-0812">Transmembrane</keyword>
<protein>
    <submittedName>
        <fullName evidence="2">CDP-diacylglycerol--glycerol-3-phosphate 3-phosphatidyltransferase</fullName>
    </submittedName>
</protein>
<reference evidence="2 3" key="1">
    <citation type="submission" date="2017-06" db="EMBL/GenBank/DDBJ databases">
        <authorList>
            <person name="Kim H.J."/>
            <person name="Triplett B.A."/>
        </authorList>
    </citation>
    <scope>NUCLEOTIDE SEQUENCE [LARGE SCALE GENOMIC DNA]</scope>
    <source>
        <strain evidence="2 3">DSM 18704</strain>
    </source>
</reference>
<feature type="transmembrane region" description="Helical" evidence="1">
    <location>
        <begin position="9"/>
        <end position="27"/>
    </location>
</feature>
<gene>
    <name evidence="2" type="ORF">SAMN05421770_106280</name>
</gene>
<keyword evidence="1" id="KW-0472">Membrane</keyword>
<sequence length="213" mass="23276">MLKSFRKEWIPWGMASGRALLGFVLIAGQRSNWNGYALAGIIVMALVSDIYDGVLARRWGCDTAGVRLFDSMADTLFYLCVGIALWIGQPQIWRTWGGLLAGLLAAEVSRFAFDFWKYGKPGSYHSYLAKSLGLVLAVGVTATFAMGRPNVLIPVALCMAIASNLENLAMSIMLPVWTRDVKTLRAAWSIRKGTGNGKGEMRGSLHSAALRSR</sequence>
<keyword evidence="1" id="KW-1133">Transmembrane helix</keyword>